<feature type="compositionally biased region" description="Basic and acidic residues" evidence="8">
    <location>
        <begin position="182"/>
        <end position="192"/>
    </location>
</feature>
<sequence length="1972" mass="216407">MVGNLETDAWWNEQVKEEPNKRMIGVKSETEHQKLWDILEKLGRENIEKEAEYRGDVIWSERITEAEVFKAMKVSKNGKALSGDGITSEMLKCICVAFISIMEIATDTLTMELSPPLSSVTNSLDIPIEPSPSDSGVYNSSQQVSEISDQQAAAVSEDALLMDKYSSAITNESDMPSEELEKELNVDTRENEASPIIDSSENMDDTSNKDALDNIEESSKNEDIKEIEESSNGESTENVKDSSSIDVSGDDKIPHIRGSLENCEESTMEQTEVNVETLCKNNEKDKLEESNSLELTTNDNTNSEENGKEEIHGDTVEPDLQTSDVNDETLNKEDSSTNVRLIEDSANSNTGDVQETEDSLLKDKDDGNLPDVEMAPHVEEEESMEVEDVEDDPFGGSGDKSGEGDETLEVGENSEEKKLIDDEEKADFKMDDCEQNEKEKEVDKENTPETPTVAQVAEEGEESKEGNEMEVDDDGISVADTNKDGAETETDTIVAENSTNVDKNDTEKESTEESATNEKSTEGEANSELMCADESGSTDLEANKEVGDAAKEDDEEICIIPDDIPRVMGTGNKDNLTTTTKTNAGVVNEPIKLTLAKKVSGTRSSINHNDGAEPSTSVIKRTPSRPQRQAAKKAESQIKAILQDNVSSALVCSTVIPDSSSALVCSTGILDSSSALVSSNGILDSSSALVSSTGILDSSSALVSSTVIPDSSSALVCSTGILDSSSALVSSTVIPDSSSALVCSTGIPDSSSALVCSTGIPDSSSALELAQEEINDEIIEIDELSQMCHQCCRIRMCKFKLHIAGKPRYLCQDDCFNIFKKGGDYLVTRKPQHRSSGAHDSNRADADLGLVRKCAQCALAITPDDKTLSWETMDFCNEECLGKGCDPKFEGIRLTSDATVEVHILAGHIADSFPHNHHQRQLCPAFGRITLVKCFLFLLCSIGKFQTQLGSHCANCKGSVQPTSLGKYCVRFGYDIKQFCCSTCLEEFKKGLKVCSYCQKDISKSDGFLAPVGDKGQFKDFCTQACMEKYDQMSNNLPPPVSTAQCAVCNNEKVVKIEVQLDNKIQKLCSPPCFAAFKFVNKLNADKCDMCKKYFDKKKVENFSVFYDDSPHNFCCKTCMNVYILANRKIVPCNWCKVKKYNFDMIKRVVSSGQILMMCSLNCLTLYKVSINAVSSKRIKCDMCNGVAQAQYHLTMSDATVRNFCSYQCVMQFQGQYSKSPPLTFSGSEPAPVPTGGPKKVYPRRSVPVNQTESQANSQIVADKKTTGSDSMCVISEVQSLAPNGQPAPPNTPRSATHKVNNIPQSVSVTTNNQQGSMFKQQVIVKPPPPKVMRNKAVNCKPYMHTKGVSCRPHPCTKETQTDDSMGKPVLIPIPVPIYIPAPMHMYSSPFPVPVPFPLPVPVPIFVPTTRNSITGIIKEIKRIQEKIPTDPFEAELLMMAEMVADEKKADNSDSDSDDAGPDAGDASEVPRAMHAIANVQSSLCGNTIPNGFCSPSASSAAEGDFSPEAVDTSNTFGEDMLQMALKMASELEEPAVDLEAALTPSTITAQSNTSMEQNDESEDDPEPVHVPERASYRGRKRTLRSSSQRGGASKRGRRASSTVDVPLLPPPEPTPPPRIEQEKPDANMCLKVSSSGSCLHANMCLKVSSSGSCLHANICLKVSTTGSCLHANICLKVSGSGSCLHANMCLKYTFGVNAWKHWVQSKNAELEKAATNNRKLKLFKPEILQLTADELNYSLCLFVKEVRKPNGQEYAPDTIYYLCLGIQQYLFENGRIDNIFTDSYYEKFTECLDEVARKFTALYNDSHYIVTRVEEEHLWESKQLGAHSPHVLLSTLLFFNTKHFNLTANEHMQLSFSHIMKHWKRNPNLSGGAKLPGPSRNVLLRFYPPQSALDGNSKKKKVYEQQENEENPLSPESVKTRNDVFYLLPERSCVPDSPVWYSTMALGKEPLIKMLNRVKMVKEINIALLSS</sequence>
<dbReference type="InterPro" id="IPR051284">
    <property type="entry name" value="ZnF_MYMT-QRICH1"/>
</dbReference>
<dbReference type="PANTHER" id="PTHR45736">
    <property type="entry name" value="ZINC FINGER MYM-TYPE PROTEIN"/>
    <property type="match status" value="1"/>
</dbReference>
<feature type="compositionally biased region" description="Polar residues" evidence="8">
    <location>
        <begin position="290"/>
        <end position="304"/>
    </location>
</feature>
<dbReference type="InterPro" id="IPR057926">
    <property type="entry name" value="QRICH1_dom"/>
</dbReference>
<feature type="compositionally biased region" description="Basic and acidic residues" evidence="8">
    <location>
        <begin position="502"/>
        <end position="511"/>
    </location>
</feature>
<dbReference type="InterPro" id="IPR011017">
    <property type="entry name" value="TRASH_dom"/>
</dbReference>
<feature type="compositionally biased region" description="Pro residues" evidence="8">
    <location>
        <begin position="1608"/>
        <end position="1619"/>
    </location>
</feature>
<feature type="domain" description="TRASH" evidence="9">
    <location>
        <begin position="1181"/>
        <end position="1217"/>
    </location>
</feature>
<reference evidence="10" key="1">
    <citation type="submission" date="2020-11" db="EMBL/GenBank/DDBJ databases">
        <authorList>
            <person name="Tran Van P."/>
        </authorList>
    </citation>
    <scope>NUCLEOTIDE SEQUENCE</scope>
</reference>
<dbReference type="InterPro" id="IPR010507">
    <property type="entry name" value="Znf_MYM"/>
</dbReference>
<feature type="domain" description="TRASH" evidence="9">
    <location>
        <begin position="1088"/>
        <end position="1127"/>
    </location>
</feature>
<feature type="region of interest" description="Disordered" evidence="8">
    <location>
        <begin position="600"/>
        <end position="632"/>
    </location>
</feature>
<proteinExistence type="predicted"/>
<evidence type="ECO:0000256" key="2">
    <source>
        <dbReference type="ARBA" id="ARBA00022553"/>
    </source>
</evidence>
<feature type="domain" description="TRASH" evidence="9">
    <location>
        <begin position="953"/>
        <end position="992"/>
    </location>
</feature>
<keyword evidence="2" id="KW-0597">Phosphoprotein</keyword>
<feature type="region of interest" description="Disordered" evidence="8">
    <location>
        <begin position="1448"/>
        <end position="1468"/>
    </location>
</feature>
<feature type="region of interest" description="Disordered" evidence="8">
    <location>
        <begin position="1549"/>
        <end position="1622"/>
    </location>
</feature>
<name>A0A7R9JWE1_TIMGE</name>
<dbReference type="Pfam" id="PF06467">
    <property type="entry name" value="zf-FCS"/>
    <property type="match status" value="1"/>
</dbReference>
<feature type="domain" description="TRASH" evidence="9">
    <location>
        <begin position="995"/>
        <end position="1034"/>
    </location>
</feature>
<feature type="domain" description="TRASH" evidence="9">
    <location>
        <begin position="1133"/>
        <end position="1171"/>
    </location>
</feature>
<keyword evidence="4" id="KW-0677">Repeat</keyword>
<feature type="compositionally biased region" description="Polar residues" evidence="8">
    <location>
        <begin position="232"/>
        <end position="246"/>
    </location>
</feature>
<dbReference type="Pfam" id="PF12012">
    <property type="entry name" value="DUF3504"/>
    <property type="match status" value="1"/>
</dbReference>
<evidence type="ECO:0000256" key="4">
    <source>
        <dbReference type="ARBA" id="ARBA00022737"/>
    </source>
</evidence>
<feature type="region of interest" description="Disordered" evidence="8">
    <location>
        <begin position="1892"/>
        <end position="1917"/>
    </location>
</feature>
<keyword evidence="3" id="KW-0479">Metal-binding</keyword>
<dbReference type="InterPro" id="IPR021893">
    <property type="entry name" value="ZMYM2-like_C"/>
</dbReference>
<accession>A0A7R9JWE1</accession>
<keyword evidence="1" id="KW-1017">Isopeptide bond</keyword>
<keyword evidence="6" id="KW-0862">Zinc</keyword>
<feature type="compositionally biased region" description="Basic and acidic residues" evidence="8">
    <location>
        <begin position="1567"/>
        <end position="1576"/>
    </location>
</feature>
<feature type="compositionally biased region" description="Acidic residues" evidence="8">
    <location>
        <begin position="379"/>
        <end position="393"/>
    </location>
</feature>
<dbReference type="PANTHER" id="PTHR45736:SF1">
    <property type="entry name" value="WITHOUT CHILDREN, ISOFORM B"/>
    <property type="match status" value="1"/>
</dbReference>
<evidence type="ECO:0000256" key="1">
    <source>
        <dbReference type="ARBA" id="ARBA00022499"/>
    </source>
</evidence>
<feature type="region of interest" description="Disordered" evidence="8">
    <location>
        <begin position="168"/>
        <end position="539"/>
    </location>
</feature>
<feature type="region of interest" description="Disordered" evidence="8">
    <location>
        <begin position="1224"/>
        <end position="1244"/>
    </location>
</feature>
<feature type="compositionally biased region" description="Acidic residues" evidence="8">
    <location>
        <begin position="458"/>
        <end position="475"/>
    </location>
</feature>
<evidence type="ECO:0000256" key="5">
    <source>
        <dbReference type="ARBA" id="ARBA00022771"/>
    </source>
</evidence>
<feature type="compositionally biased region" description="Basic and acidic residues" evidence="8">
    <location>
        <begin position="305"/>
        <end position="315"/>
    </location>
</feature>
<evidence type="ECO:0000259" key="9">
    <source>
        <dbReference type="SMART" id="SM00746"/>
    </source>
</evidence>
<organism evidence="10">
    <name type="scientific">Timema genevievae</name>
    <name type="common">Walking stick</name>
    <dbReference type="NCBI Taxonomy" id="629358"/>
    <lineage>
        <taxon>Eukaryota</taxon>
        <taxon>Metazoa</taxon>
        <taxon>Ecdysozoa</taxon>
        <taxon>Arthropoda</taxon>
        <taxon>Hexapoda</taxon>
        <taxon>Insecta</taxon>
        <taxon>Pterygota</taxon>
        <taxon>Neoptera</taxon>
        <taxon>Polyneoptera</taxon>
        <taxon>Phasmatodea</taxon>
        <taxon>Timematodea</taxon>
        <taxon>Timematoidea</taxon>
        <taxon>Timematidae</taxon>
        <taxon>Timema</taxon>
    </lineage>
</organism>
<dbReference type="GO" id="GO:0008270">
    <property type="term" value="F:zinc ion binding"/>
    <property type="evidence" value="ECO:0007669"/>
    <property type="project" value="UniProtKB-KW"/>
</dbReference>
<keyword evidence="7" id="KW-0832">Ubl conjugation</keyword>
<dbReference type="SMART" id="SM00746">
    <property type="entry name" value="TRASH"/>
    <property type="match status" value="6"/>
</dbReference>
<dbReference type="Pfam" id="PF25561">
    <property type="entry name" value="QRICH1"/>
    <property type="match status" value="1"/>
</dbReference>
<evidence type="ECO:0000256" key="7">
    <source>
        <dbReference type="ARBA" id="ARBA00022843"/>
    </source>
</evidence>
<protein>
    <recommendedName>
        <fullName evidence="9">TRASH domain-containing protein</fullName>
    </recommendedName>
</protein>
<feature type="compositionally biased region" description="Basic and acidic residues" evidence="8">
    <location>
        <begin position="414"/>
        <end position="447"/>
    </location>
</feature>
<feature type="compositionally biased region" description="Acidic residues" evidence="8">
    <location>
        <begin position="404"/>
        <end position="413"/>
    </location>
</feature>
<evidence type="ECO:0000256" key="3">
    <source>
        <dbReference type="ARBA" id="ARBA00022723"/>
    </source>
</evidence>
<dbReference type="EMBL" id="OE840277">
    <property type="protein sequence ID" value="CAD7589991.1"/>
    <property type="molecule type" value="Genomic_DNA"/>
</dbReference>
<gene>
    <name evidence="10" type="ORF">TGEB3V08_LOCUS3878</name>
</gene>
<keyword evidence="5" id="KW-0863">Zinc-finger</keyword>
<evidence type="ECO:0000256" key="8">
    <source>
        <dbReference type="SAM" id="MobiDB-lite"/>
    </source>
</evidence>
<feature type="compositionally biased region" description="Polar residues" evidence="8">
    <location>
        <begin position="601"/>
        <end position="627"/>
    </location>
</feature>
<feature type="compositionally biased region" description="Polar residues" evidence="8">
    <location>
        <begin position="132"/>
        <end position="151"/>
    </location>
</feature>
<feature type="domain" description="TRASH" evidence="9">
    <location>
        <begin position="1046"/>
        <end position="1081"/>
    </location>
</feature>
<evidence type="ECO:0000256" key="6">
    <source>
        <dbReference type="ARBA" id="ARBA00022833"/>
    </source>
</evidence>
<feature type="compositionally biased region" description="Basic and acidic residues" evidence="8">
    <location>
        <begin position="206"/>
        <end position="228"/>
    </location>
</feature>
<evidence type="ECO:0000313" key="10">
    <source>
        <dbReference type="EMBL" id="CAD7589991.1"/>
    </source>
</evidence>
<feature type="region of interest" description="Disordered" evidence="8">
    <location>
        <begin position="124"/>
        <end position="151"/>
    </location>
</feature>